<dbReference type="Pfam" id="PF00491">
    <property type="entry name" value="Arginase"/>
    <property type="match status" value="1"/>
</dbReference>
<gene>
    <name evidence="5" type="ORF">BKH32_11010</name>
</gene>
<keyword evidence="3" id="KW-0464">Manganese</keyword>
<keyword evidence="1" id="KW-0479">Metal-binding</keyword>
<dbReference type="GO" id="GO:0004053">
    <property type="term" value="F:arginase activity"/>
    <property type="evidence" value="ECO:0007669"/>
    <property type="project" value="TreeGrafter"/>
</dbReference>
<dbReference type="SUPFAM" id="SSF52768">
    <property type="entry name" value="Arginase/deacetylase"/>
    <property type="match status" value="1"/>
</dbReference>
<evidence type="ECO:0000256" key="4">
    <source>
        <dbReference type="PROSITE-ProRule" id="PRU00742"/>
    </source>
</evidence>
<dbReference type="Gene3D" id="3.40.800.10">
    <property type="entry name" value="Ureohydrolase domain"/>
    <property type="match status" value="1"/>
</dbReference>
<dbReference type="EMBL" id="MSGO01000048">
    <property type="protein sequence ID" value="OLL13994.1"/>
    <property type="molecule type" value="Genomic_DNA"/>
</dbReference>
<dbReference type="InterPro" id="IPR006035">
    <property type="entry name" value="Ureohydrolase"/>
</dbReference>
<name>A0A1Q8HYS6_9ACTO</name>
<dbReference type="AlphaFoldDB" id="A0A1Q8HYS6"/>
<dbReference type="PANTHER" id="PTHR43782:SF3">
    <property type="entry name" value="ARGINASE"/>
    <property type="match status" value="1"/>
</dbReference>
<dbReference type="GO" id="GO:0005829">
    <property type="term" value="C:cytosol"/>
    <property type="evidence" value="ECO:0007669"/>
    <property type="project" value="TreeGrafter"/>
</dbReference>
<dbReference type="Proteomes" id="UP000185736">
    <property type="component" value="Unassembled WGS sequence"/>
</dbReference>
<evidence type="ECO:0000256" key="1">
    <source>
        <dbReference type="ARBA" id="ARBA00022723"/>
    </source>
</evidence>
<accession>A0A1Q8HYS6</accession>
<comment type="similarity">
    <text evidence="4">Belongs to the arginase family.</text>
</comment>
<dbReference type="PROSITE" id="PS51409">
    <property type="entry name" value="ARGINASE_2"/>
    <property type="match status" value="1"/>
</dbReference>
<dbReference type="RefSeq" id="WP_075250077.1">
    <property type="nucleotide sequence ID" value="NZ_MSGO01000048.1"/>
</dbReference>
<protein>
    <submittedName>
        <fullName evidence="5">Arginase</fullName>
    </submittedName>
</protein>
<evidence type="ECO:0000313" key="5">
    <source>
        <dbReference type="EMBL" id="OLL13994.1"/>
    </source>
</evidence>
<dbReference type="GO" id="GO:0030145">
    <property type="term" value="F:manganese ion binding"/>
    <property type="evidence" value="ECO:0007669"/>
    <property type="project" value="TreeGrafter"/>
</dbReference>
<reference evidence="5 6" key="1">
    <citation type="submission" date="2016-12" db="EMBL/GenBank/DDBJ databases">
        <title>Genomic comparison of strains in the 'Actinomyces naeslundii' group.</title>
        <authorList>
            <person name="Mughal S.R."/>
            <person name="Do T."/>
            <person name="Gilbert S.C."/>
            <person name="Witherden E.A."/>
            <person name="Didelot X."/>
            <person name="Beighton D."/>
        </authorList>
    </citation>
    <scope>NUCLEOTIDE SEQUENCE [LARGE SCALE GENOMIC DNA]</scope>
    <source>
        <strain evidence="5 6">S64C</strain>
    </source>
</reference>
<evidence type="ECO:0000256" key="2">
    <source>
        <dbReference type="ARBA" id="ARBA00022801"/>
    </source>
</evidence>
<evidence type="ECO:0000256" key="3">
    <source>
        <dbReference type="ARBA" id="ARBA00023211"/>
    </source>
</evidence>
<dbReference type="PANTHER" id="PTHR43782">
    <property type="entry name" value="ARGINASE"/>
    <property type="match status" value="1"/>
</dbReference>
<dbReference type="CDD" id="cd09999">
    <property type="entry name" value="Arginase-like_1"/>
    <property type="match status" value="1"/>
</dbReference>
<organism evidence="5 6">
    <name type="scientific">Actinomyces oris</name>
    <dbReference type="NCBI Taxonomy" id="544580"/>
    <lineage>
        <taxon>Bacteria</taxon>
        <taxon>Bacillati</taxon>
        <taxon>Actinomycetota</taxon>
        <taxon>Actinomycetes</taxon>
        <taxon>Actinomycetales</taxon>
        <taxon>Actinomycetaceae</taxon>
        <taxon>Actinomyces</taxon>
    </lineage>
</organism>
<proteinExistence type="inferred from homology"/>
<keyword evidence="2" id="KW-0378">Hydrolase</keyword>
<dbReference type="InterPro" id="IPR023696">
    <property type="entry name" value="Ureohydrolase_dom_sf"/>
</dbReference>
<evidence type="ECO:0000313" key="6">
    <source>
        <dbReference type="Proteomes" id="UP000185736"/>
    </source>
</evidence>
<comment type="caution">
    <text evidence="5">The sequence shown here is derived from an EMBL/GenBank/DDBJ whole genome shotgun (WGS) entry which is preliminary data.</text>
</comment>
<sequence length="300" mass="32271">MVPARTVLAQSDTLRLVWPQWQGAGEAAVRSLLPELPYGEARRVYALGTRVLTALLPEHAGPTEIVPVSDEPAGEEALVTNGMESRAQILAGIRDAREAISRHDPPRILTLGGDCAVSVVPFTELAARYGDDLAVVWIDSHPDVGTSHSQYPGYHAMAVSHIIGTGDVEVMEELAAFVSPSRLALAGLHSWTEDDYPNIAKWGLRTFAPADLRDSTTPLLKWLETTGCSRVAIHLDVDTVDADEVRLGLGYDRGGLSVAQTNRVARDLGRAADVVGLTIAEYVPQQVVVLAHLLEGLPLL</sequence>